<feature type="region of interest" description="Disordered" evidence="9">
    <location>
        <begin position="136"/>
        <end position="168"/>
    </location>
</feature>
<evidence type="ECO:0000256" key="2">
    <source>
        <dbReference type="ARBA" id="ARBA00022448"/>
    </source>
</evidence>
<feature type="compositionally biased region" description="Basic and acidic residues" evidence="9">
    <location>
        <begin position="1029"/>
        <end position="1041"/>
    </location>
</feature>
<feature type="compositionally biased region" description="Basic and acidic residues" evidence="9">
    <location>
        <begin position="448"/>
        <end position="459"/>
    </location>
</feature>
<keyword evidence="7" id="KW-0446">Lipid-binding</keyword>
<dbReference type="Ensembl" id="ENSAPLT00000028812.1">
    <property type="protein sequence ID" value="ENSAPLP00000025244.1"/>
    <property type="gene ID" value="ENSAPLG00000018980.1"/>
</dbReference>
<proteinExistence type="predicted"/>
<feature type="region of interest" description="Disordered" evidence="9">
    <location>
        <begin position="876"/>
        <end position="895"/>
    </location>
</feature>
<feature type="region of interest" description="Disordered" evidence="9">
    <location>
        <begin position="622"/>
        <end position="666"/>
    </location>
</feature>
<evidence type="ECO:0000256" key="7">
    <source>
        <dbReference type="ARBA" id="ARBA00023121"/>
    </source>
</evidence>
<feature type="compositionally biased region" description="Basic and acidic residues" evidence="9">
    <location>
        <begin position="655"/>
        <end position="664"/>
    </location>
</feature>
<keyword evidence="3 10" id="KW-0812">Transmembrane</keyword>
<evidence type="ECO:0000256" key="10">
    <source>
        <dbReference type="SAM" id="Phobius"/>
    </source>
</evidence>
<evidence type="ECO:0000313" key="12">
    <source>
        <dbReference type="Ensembl" id="ENSAPLP00000025244.1"/>
    </source>
</evidence>
<name>A0A493THB6_ANAPP</name>
<reference evidence="12" key="3">
    <citation type="submission" date="2025-09" db="UniProtKB">
        <authorList>
            <consortium name="Ensembl"/>
        </authorList>
    </citation>
    <scope>IDENTIFICATION</scope>
</reference>
<dbReference type="InterPro" id="IPR019411">
    <property type="entry name" value="MMM1_dom"/>
</dbReference>
<reference evidence="12" key="2">
    <citation type="submission" date="2025-08" db="UniProtKB">
        <authorList>
            <consortium name="Ensembl"/>
        </authorList>
    </citation>
    <scope>IDENTIFICATION</scope>
</reference>
<evidence type="ECO:0000313" key="13">
    <source>
        <dbReference type="Proteomes" id="UP000016666"/>
    </source>
</evidence>
<evidence type="ECO:0000259" key="11">
    <source>
        <dbReference type="PROSITE" id="PS51847"/>
    </source>
</evidence>
<evidence type="ECO:0000256" key="8">
    <source>
        <dbReference type="ARBA" id="ARBA00023136"/>
    </source>
</evidence>
<keyword evidence="4" id="KW-0256">Endoplasmic reticulum</keyword>
<protein>
    <recommendedName>
        <fullName evidence="11">SMP-LTD domain-containing protein</fullName>
    </recommendedName>
</protein>
<dbReference type="PANTHER" id="PTHR13466:SF4">
    <property type="entry name" value="SMP-LTD DOMAIN-CONTAINING PROTEIN"/>
    <property type="match status" value="1"/>
</dbReference>
<keyword evidence="8 10" id="KW-0472">Membrane</keyword>
<feature type="compositionally biased region" description="Low complexity" evidence="9">
    <location>
        <begin position="1"/>
        <end position="14"/>
    </location>
</feature>
<dbReference type="GO" id="GO:0006869">
    <property type="term" value="P:lipid transport"/>
    <property type="evidence" value="ECO:0007669"/>
    <property type="project" value="UniProtKB-KW"/>
</dbReference>
<accession>A0A493THB6</accession>
<evidence type="ECO:0000256" key="9">
    <source>
        <dbReference type="SAM" id="MobiDB-lite"/>
    </source>
</evidence>
<evidence type="ECO:0000256" key="4">
    <source>
        <dbReference type="ARBA" id="ARBA00022824"/>
    </source>
</evidence>
<feature type="compositionally biased region" description="Gly residues" evidence="9">
    <location>
        <begin position="151"/>
        <end position="165"/>
    </location>
</feature>
<dbReference type="InterPro" id="IPR031468">
    <property type="entry name" value="SMP_LBD"/>
</dbReference>
<feature type="region of interest" description="Disordered" evidence="9">
    <location>
        <begin position="1"/>
        <end position="105"/>
    </location>
</feature>
<feature type="region of interest" description="Disordered" evidence="9">
    <location>
        <begin position="448"/>
        <end position="477"/>
    </location>
</feature>
<feature type="compositionally biased region" description="Low complexity" evidence="9">
    <location>
        <begin position="89"/>
        <end position="105"/>
    </location>
</feature>
<dbReference type="Pfam" id="PF10296">
    <property type="entry name" value="MMM1"/>
    <property type="match status" value="1"/>
</dbReference>
<dbReference type="Proteomes" id="UP000016666">
    <property type="component" value="Chromosome 15"/>
</dbReference>
<feature type="transmembrane region" description="Helical" evidence="10">
    <location>
        <begin position="240"/>
        <end position="263"/>
    </location>
</feature>
<dbReference type="AlphaFoldDB" id="A0A493THB6"/>
<dbReference type="GO" id="GO:0008289">
    <property type="term" value="F:lipid binding"/>
    <property type="evidence" value="ECO:0007669"/>
    <property type="project" value="UniProtKB-KW"/>
</dbReference>
<feature type="region of interest" description="Disordered" evidence="9">
    <location>
        <begin position="567"/>
        <end position="586"/>
    </location>
</feature>
<evidence type="ECO:0000256" key="5">
    <source>
        <dbReference type="ARBA" id="ARBA00022989"/>
    </source>
</evidence>
<keyword evidence="5 10" id="KW-1133">Transmembrane helix</keyword>
<dbReference type="GeneTree" id="ENSGT00940000164352"/>
<keyword evidence="2" id="KW-0813">Transport</keyword>
<keyword evidence="13" id="KW-1185">Reference proteome</keyword>
<dbReference type="PANTHER" id="PTHR13466">
    <property type="entry name" value="TEX2 PROTEIN-RELATED"/>
    <property type="match status" value="1"/>
</dbReference>
<feature type="domain" description="SMP-LTD" evidence="11">
    <location>
        <begin position="724"/>
        <end position="1014"/>
    </location>
</feature>
<feature type="transmembrane region" description="Helical" evidence="10">
    <location>
        <begin position="216"/>
        <end position="234"/>
    </location>
</feature>
<evidence type="ECO:0000256" key="3">
    <source>
        <dbReference type="ARBA" id="ARBA00022692"/>
    </source>
</evidence>
<organism evidence="12 13">
    <name type="scientific">Anas platyrhynchos platyrhynchos</name>
    <name type="common">Northern mallard</name>
    <dbReference type="NCBI Taxonomy" id="8840"/>
    <lineage>
        <taxon>Eukaryota</taxon>
        <taxon>Metazoa</taxon>
        <taxon>Chordata</taxon>
        <taxon>Craniata</taxon>
        <taxon>Vertebrata</taxon>
        <taxon>Euteleostomi</taxon>
        <taxon>Archelosauria</taxon>
        <taxon>Archosauria</taxon>
        <taxon>Dinosauria</taxon>
        <taxon>Saurischia</taxon>
        <taxon>Theropoda</taxon>
        <taxon>Coelurosauria</taxon>
        <taxon>Aves</taxon>
        <taxon>Neognathae</taxon>
        <taxon>Galloanserae</taxon>
        <taxon>Anseriformes</taxon>
        <taxon>Anatidae</taxon>
        <taxon>Anatinae</taxon>
        <taxon>Anas</taxon>
    </lineage>
</organism>
<keyword evidence="6" id="KW-0445">Lipid transport</keyword>
<dbReference type="CDD" id="cd21675">
    <property type="entry name" value="SMP_TEX2"/>
    <property type="match status" value="1"/>
</dbReference>
<dbReference type="PROSITE" id="PS51847">
    <property type="entry name" value="SMP"/>
    <property type="match status" value="1"/>
</dbReference>
<evidence type="ECO:0000256" key="1">
    <source>
        <dbReference type="ARBA" id="ARBA00004586"/>
    </source>
</evidence>
<comment type="subcellular location">
    <subcellularLocation>
        <location evidence="1">Endoplasmic reticulum membrane</location>
    </subcellularLocation>
</comment>
<feature type="region of interest" description="Disordered" evidence="9">
    <location>
        <begin position="1016"/>
        <end position="1041"/>
    </location>
</feature>
<sequence>MRAMAEQAVAAADASPTLAPSPGSPWHRDTDGTKPQPASTREDSGGRDGCGIIFPVDGDTKPLPSPQPAGMLLADIPRGPQPRLSLAKSRTAPSSPSVSPSESRAALLRLREAKLEDTKRRLSEAVQEPLSRLSRLMAEESSPTARLKAGGSPGRGEPGGRGAGGRRVRDWSPWEPSLNCRYEICSYGDVIQVVEVVQQEAEPPEQPPAARPGGSVPGRALVCIALLAYGYLVLPLPPYAAGLCLGLTGGLLLGFLAILLLLLKPPPPRGRLRPELLPGGPRGAHGLQVGEGWLWVLGLGARSWMLGLPKAARHHGAAGSSPLQGWLNQLHVYDPELYHPSLTHSVLATLDGATLKLSYPKNNIPRRAAFAEEILEATFISQRCYDMTDAKVTAELPLGAGGCPLAGTPSASRPLLVLQVFLCPPCLARKRLWNKKYPICILFPDRPDTEHRSSDEHGTEPQGDEGMKKPQVPTQDIPGDCRERCLYLFGRTGREKEEWYQHLLRACHGTPSSSHGEARPGEMWPLLHTGTDPWLGAAPCQDRLWEGSRERGGRWRSWDRAHQPTACAAAGAPRHPSLQPARSCPCVPRHGTGSAERCQQHWREHRGHPLCHQTQGPGWKCPTEDFSGLQHLHGPLRAGRGGGQPGAEPPSQRAEQPRAREGEWGRSSPRCRCLLALLFTSSLLAPRFGWPSCGAGEHSPAGPTLLQALVASPHPQLSEDAAGRSEGCTAWVNALVGRIFWDFLREHYWAEQVASKIQKKLSKIKLPYFMNELTLTELDMGTSIPSILSTSKPTINDRGLWVDMEVTYSGSLQMTLETKMNLCKLGKEGAAEDSGPAEAGGEGAKPRLILLADSDAESSSAGSSDEEDIATAEPVGALGERVPPPGTEGHVSGNSTGRKILRFVDKIAKSKYFQKATENEFIKKKIEEVSNTPLLLTVEVQELAGTLAVNVPPPPTDRVWYSFRVPPQLELKVRPKLGEREVTFLHVTEWIEKKLQHEFQKILVMPNMDDLIIPIMSSGLDPQPPTGELPRDPPAKGERRL</sequence>
<evidence type="ECO:0000256" key="6">
    <source>
        <dbReference type="ARBA" id="ARBA00023055"/>
    </source>
</evidence>
<dbReference type="OMA" id="HLEICTY"/>
<dbReference type="GO" id="GO:0005789">
    <property type="term" value="C:endoplasmic reticulum membrane"/>
    <property type="evidence" value="ECO:0007669"/>
    <property type="project" value="UniProtKB-SubCell"/>
</dbReference>
<reference evidence="12 13" key="1">
    <citation type="submission" date="2017-10" db="EMBL/GenBank/DDBJ databases">
        <title>A new Pekin duck reference genome.</title>
        <authorList>
            <person name="Hou Z.-C."/>
            <person name="Zhou Z.-K."/>
            <person name="Zhu F."/>
            <person name="Hou S.-S."/>
        </authorList>
    </citation>
    <scope>NUCLEOTIDE SEQUENCE [LARGE SCALE GENOMIC DNA]</scope>
</reference>